<dbReference type="SUPFAM" id="SSF54373">
    <property type="entry name" value="FAD-linked reductases, C-terminal domain"/>
    <property type="match status" value="1"/>
</dbReference>
<dbReference type="Gene3D" id="1.20.1440.240">
    <property type="match status" value="1"/>
</dbReference>
<evidence type="ECO:0000259" key="7">
    <source>
        <dbReference type="Pfam" id="PF01593"/>
    </source>
</evidence>
<name>A0ABN1KKC9_9BURK</name>
<evidence type="ECO:0000256" key="3">
    <source>
        <dbReference type="ARBA" id="ARBA00012535"/>
    </source>
</evidence>
<dbReference type="EC" id="1.13.12.3" evidence="3"/>
<dbReference type="PRINTS" id="PR00411">
    <property type="entry name" value="PNDRDTASEI"/>
</dbReference>
<evidence type="ECO:0000313" key="8">
    <source>
        <dbReference type="EMBL" id="GAA0768969.1"/>
    </source>
</evidence>
<dbReference type="PROSITE" id="PS51318">
    <property type="entry name" value="TAT"/>
    <property type="match status" value="1"/>
</dbReference>
<dbReference type="Gene3D" id="3.90.660.10">
    <property type="match status" value="1"/>
</dbReference>
<dbReference type="InterPro" id="IPR050281">
    <property type="entry name" value="Flavin_monoamine_oxidase"/>
</dbReference>
<dbReference type="PANTHER" id="PTHR10742">
    <property type="entry name" value="FLAVIN MONOAMINE OXIDASE"/>
    <property type="match status" value="1"/>
</dbReference>
<organism evidence="8 9">
    <name type="scientific">Ideonella azotifigens</name>
    <dbReference type="NCBI Taxonomy" id="513160"/>
    <lineage>
        <taxon>Bacteria</taxon>
        <taxon>Pseudomonadati</taxon>
        <taxon>Pseudomonadota</taxon>
        <taxon>Betaproteobacteria</taxon>
        <taxon>Burkholderiales</taxon>
        <taxon>Sphaerotilaceae</taxon>
        <taxon>Ideonella</taxon>
    </lineage>
</organism>
<evidence type="ECO:0000256" key="6">
    <source>
        <dbReference type="ARBA" id="ARBA00047321"/>
    </source>
</evidence>
<feature type="domain" description="Amine oxidase" evidence="7">
    <location>
        <begin position="63"/>
        <end position="521"/>
    </location>
</feature>
<evidence type="ECO:0000256" key="1">
    <source>
        <dbReference type="ARBA" id="ARBA00004814"/>
    </source>
</evidence>
<dbReference type="EMBL" id="BAAAEW010000047">
    <property type="protein sequence ID" value="GAA0768969.1"/>
    <property type="molecule type" value="Genomic_DNA"/>
</dbReference>
<comment type="similarity">
    <text evidence="2">Belongs to the tryptophan 2-monooxygenase family.</text>
</comment>
<proteinExistence type="inferred from homology"/>
<evidence type="ECO:0000256" key="4">
    <source>
        <dbReference type="ARBA" id="ARBA00017871"/>
    </source>
</evidence>
<dbReference type="Gene3D" id="3.50.50.60">
    <property type="entry name" value="FAD/NAD(P)-binding domain"/>
    <property type="match status" value="1"/>
</dbReference>
<accession>A0ABN1KKC9</accession>
<evidence type="ECO:0000256" key="5">
    <source>
        <dbReference type="ARBA" id="ARBA00023070"/>
    </source>
</evidence>
<sequence length="529" mass="57158">MPGTAAAPTRRDWLGLIARAAGSGAMLQAMSGLAQAQPSGYAGPPKLQGAPRGARVLVLGAGMAGLVSALELRAAGYQVQVLEYQQRAGGRAWTLRGGDRYTELGGATQHCQFDPGLYFNPGPWRIPHHHHGVLDYAKRFQVPLEPFVQVNHNAYLHSLDAFGGRPQRFREVQADFNGQVAELLARLAPAAKLDAAVSKDDLDQLREALRGWGALDKDFRYTAGFHSADRRGWQVPPAGGLMPAPVPSQPVALSDLLKSGLWRGLADGHGYEYQTTMFQPVGGMDRIAQAIYREVAPLVTLDAKVTGIAQDGRGVTVRYLRDGASEQVAQADWCVCTLPLSVLGQLALQVQPALQAAIEAVPYAAAVKVGLQFRRRFWEEDERIFGGNTRTDLPITQIGYPSTDFNRGGKGVLLGAYVWGPNAFELSGMAPEQRVRIALEQGARIHPQYPAEFENGMSVAWHRMPATLGCFAEWRDELRAAHYANLCAVDGRVVLAGEHASLLPAWQEGAVLSALDAVGRLHAKAVATS</sequence>
<keyword evidence="5" id="KW-0073">Auxin biosynthesis</keyword>
<reference evidence="8 9" key="1">
    <citation type="journal article" date="2019" name="Int. J. Syst. Evol. Microbiol.">
        <title>The Global Catalogue of Microorganisms (GCM) 10K type strain sequencing project: providing services to taxonomists for standard genome sequencing and annotation.</title>
        <authorList>
            <consortium name="The Broad Institute Genomics Platform"/>
            <consortium name="The Broad Institute Genome Sequencing Center for Infectious Disease"/>
            <person name="Wu L."/>
            <person name="Ma J."/>
        </authorList>
    </citation>
    <scope>NUCLEOTIDE SEQUENCE [LARGE SCALE GENOMIC DNA]</scope>
    <source>
        <strain evidence="8 9">JCM 15503</strain>
    </source>
</reference>
<dbReference type="Proteomes" id="UP001500279">
    <property type="component" value="Unassembled WGS sequence"/>
</dbReference>
<dbReference type="InterPro" id="IPR002937">
    <property type="entry name" value="Amino_oxidase"/>
</dbReference>
<comment type="catalytic activity">
    <reaction evidence="6">
        <text>L-tryptophan + O2 = indole-3-acetamide + CO2 + H2O</text>
        <dbReference type="Rhea" id="RHEA:16165"/>
        <dbReference type="ChEBI" id="CHEBI:15377"/>
        <dbReference type="ChEBI" id="CHEBI:15379"/>
        <dbReference type="ChEBI" id="CHEBI:16031"/>
        <dbReference type="ChEBI" id="CHEBI:16526"/>
        <dbReference type="ChEBI" id="CHEBI:57912"/>
        <dbReference type="EC" id="1.13.12.3"/>
    </reaction>
</comment>
<keyword evidence="9" id="KW-1185">Reference proteome</keyword>
<evidence type="ECO:0000256" key="2">
    <source>
        <dbReference type="ARBA" id="ARBA00005833"/>
    </source>
</evidence>
<dbReference type="InterPro" id="IPR006311">
    <property type="entry name" value="TAT_signal"/>
</dbReference>
<gene>
    <name evidence="8" type="ORF">GCM10009107_59290</name>
</gene>
<dbReference type="SUPFAM" id="SSF51905">
    <property type="entry name" value="FAD/NAD(P)-binding domain"/>
    <property type="match status" value="1"/>
</dbReference>
<dbReference type="PANTHER" id="PTHR10742:SF342">
    <property type="entry name" value="AMINE OXIDASE"/>
    <property type="match status" value="1"/>
</dbReference>
<dbReference type="Pfam" id="PF01593">
    <property type="entry name" value="Amino_oxidase"/>
    <property type="match status" value="1"/>
</dbReference>
<evidence type="ECO:0000313" key="9">
    <source>
        <dbReference type="Proteomes" id="UP001500279"/>
    </source>
</evidence>
<dbReference type="RefSeq" id="WP_231010261.1">
    <property type="nucleotide sequence ID" value="NZ_BAAAEW010000047.1"/>
</dbReference>
<comment type="pathway">
    <text evidence="1">Plant hormone metabolism; auxin biosynthesis.</text>
</comment>
<comment type="caution">
    <text evidence="8">The sequence shown here is derived from an EMBL/GenBank/DDBJ whole genome shotgun (WGS) entry which is preliminary data.</text>
</comment>
<dbReference type="InterPro" id="IPR036188">
    <property type="entry name" value="FAD/NAD-bd_sf"/>
</dbReference>
<protein>
    <recommendedName>
        <fullName evidence="4">Tryptophan 2-monooxygenase</fullName>
        <ecNumber evidence="3">1.13.12.3</ecNumber>
    </recommendedName>
</protein>